<evidence type="ECO:0000256" key="4">
    <source>
        <dbReference type="PROSITE-ProRule" id="PRU00335"/>
    </source>
</evidence>
<feature type="DNA-binding region" description="H-T-H motif" evidence="4">
    <location>
        <begin position="30"/>
        <end position="49"/>
    </location>
</feature>
<dbReference type="SUPFAM" id="SSF48498">
    <property type="entry name" value="Tetracyclin repressor-like, C-terminal domain"/>
    <property type="match status" value="1"/>
</dbReference>
<organism evidence="6 7">
    <name type="scientific">Marinitoga aeolica</name>
    <dbReference type="NCBI Taxonomy" id="2809031"/>
    <lineage>
        <taxon>Bacteria</taxon>
        <taxon>Thermotogati</taxon>
        <taxon>Thermotogota</taxon>
        <taxon>Thermotogae</taxon>
        <taxon>Petrotogales</taxon>
        <taxon>Petrotogaceae</taxon>
        <taxon>Marinitoga</taxon>
    </lineage>
</organism>
<dbReference type="PROSITE" id="PS50977">
    <property type="entry name" value="HTH_TETR_2"/>
    <property type="match status" value="1"/>
</dbReference>
<keyword evidence="3" id="KW-0804">Transcription</keyword>
<dbReference type="PANTHER" id="PTHR47506:SF1">
    <property type="entry name" value="HTH-TYPE TRANSCRIPTIONAL REGULATOR YJDC"/>
    <property type="match status" value="1"/>
</dbReference>
<name>A0ABY8PPN3_9BACT</name>
<gene>
    <name evidence="6" type="ORF">JRV97_09495</name>
</gene>
<evidence type="ECO:0000313" key="7">
    <source>
        <dbReference type="Proteomes" id="UP001232493"/>
    </source>
</evidence>
<evidence type="ECO:0000256" key="2">
    <source>
        <dbReference type="ARBA" id="ARBA00023125"/>
    </source>
</evidence>
<evidence type="ECO:0000256" key="3">
    <source>
        <dbReference type="ARBA" id="ARBA00023163"/>
    </source>
</evidence>
<dbReference type="InterPro" id="IPR054156">
    <property type="entry name" value="YxaF_TetR_C"/>
</dbReference>
<dbReference type="Gene3D" id="1.10.357.10">
    <property type="entry name" value="Tetracycline Repressor, domain 2"/>
    <property type="match status" value="1"/>
</dbReference>
<evidence type="ECO:0000313" key="6">
    <source>
        <dbReference type="EMBL" id="WGS64595.1"/>
    </source>
</evidence>
<dbReference type="InterPro" id="IPR009057">
    <property type="entry name" value="Homeodomain-like_sf"/>
</dbReference>
<proteinExistence type="predicted"/>
<dbReference type="Proteomes" id="UP001232493">
    <property type="component" value="Chromosome"/>
</dbReference>
<dbReference type="EMBL" id="CP069362">
    <property type="protein sequence ID" value="WGS64595.1"/>
    <property type="molecule type" value="Genomic_DNA"/>
</dbReference>
<keyword evidence="1" id="KW-0805">Transcription regulation</keyword>
<evidence type="ECO:0000256" key="1">
    <source>
        <dbReference type="ARBA" id="ARBA00023015"/>
    </source>
</evidence>
<dbReference type="InterPro" id="IPR036271">
    <property type="entry name" value="Tet_transcr_reg_TetR-rel_C_sf"/>
</dbReference>
<sequence>MNKNNNISRKELIIKTAAKLFHLKGYNNVGIQMILNELNIPKGSFYNYFSSKEELLLEVINLHFEDLKNIINMSIRKSPNIEGLKELFNFYFERYKELNYYGGCPIGNLILEISDLSEKAREKLLEWITYFENEISIVLDNEGYENSKSLASFIVYSFEGAILRAKVEKNSSALINFVENIFNYLIKEGK</sequence>
<dbReference type="RefSeq" id="WP_280998369.1">
    <property type="nucleotide sequence ID" value="NZ_CP069362.1"/>
</dbReference>
<keyword evidence="2 4" id="KW-0238">DNA-binding</keyword>
<dbReference type="InterPro" id="IPR001647">
    <property type="entry name" value="HTH_TetR"/>
</dbReference>
<dbReference type="PANTHER" id="PTHR47506">
    <property type="entry name" value="TRANSCRIPTIONAL REGULATORY PROTEIN"/>
    <property type="match status" value="1"/>
</dbReference>
<dbReference type="Pfam" id="PF00440">
    <property type="entry name" value="TetR_N"/>
    <property type="match status" value="1"/>
</dbReference>
<feature type="domain" description="HTH tetR-type" evidence="5">
    <location>
        <begin position="7"/>
        <end position="67"/>
    </location>
</feature>
<keyword evidence="7" id="KW-1185">Reference proteome</keyword>
<dbReference type="PRINTS" id="PR00455">
    <property type="entry name" value="HTHTETR"/>
</dbReference>
<dbReference type="Pfam" id="PF21993">
    <property type="entry name" value="TetR_C_13_2"/>
    <property type="match status" value="1"/>
</dbReference>
<dbReference type="SUPFAM" id="SSF46689">
    <property type="entry name" value="Homeodomain-like"/>
    <property type="match status" value="1"/>
</dbReference>
<evidence type="ECO:0000259" key="5">
    <source>
        <dbReference type="PROSITE" id="PS50977"/>
    </source>
</evidence>
<accession>A0ABY8PPN3</accession>
<protein>
    <submittedName>
        <fullName evidence="6">TetR/AcrR family transcriptional regulator</fullName>
    </submittedName>
</protein>
<reference evidence="6 7" key="1">
    <citation type="submission" date="2021-02" db="EMBL/GenBank/DDBJ databases">
        <title>Characterization of Marinitoga sp. nov. str. BP5-C20A.</title>
        <authorList>
            <person name="Erauso G."/>
            <person name="Postec A."/>
        </authorList>
    </citation>
    <scope>NUCLEOTIDE SEQUENCE [LARGE SCALE GENOMIC DNA]</scope>
    <source>
        <strain evidence="6 7">BP5-C20A</strain>
    </source>
</reference>